<comment type="caution">
    <text evidence="1">The sequence shown here is derived from an EMBL/GenBank/DDBJ whole genome shotgun (WGS) entry which is preliminary data.</text>
</comment>
<proteinExistence type="predicted"/>
<dbReference type="OrthoDB" id="6429159at2759"/>
<keyword evidence="2" id="KW-1185">Reference proteome</keyword>
<protein>
    <submittedName>
        <fullName evidence="1">Uncharacterized protein</fullName>
    </submittedName>
</protein>
<accession>A0A8X6FGW5</accession>
<name>A0A8X6FGW5_TRICU</name>
<evidence type="ECO:0000313" key="2">
    <source>
        <dbReference type="Proteomes" id="UP000887116"/>
    </source>
</evidence>
<dbReference type="Pfam" id="PF14972">
    <property type="entry name" value="Mito_morph_reg"/>
    <property type="match status" value="1"/>
</dbReference>
<dbReference type="EMBL" id="BMAO01022033">
    <property type="protein sequence ID" value="GFQ79256.1"/>
    <property type="molecule type" value="Genomic_DNA"/>
</dbReference>
<organism evidence="1 2">
    <name type="scientific">Trichonephila clavata</name>
    <name type="common">Joro spider</name>
    <name type="synonym">Nephila clavata</name>
    <dbReference type="NCBI Taxonomy" id="2740835"/>
    <lineage>
        <taxon>Eukaryota</taxon>
        <taxon>Metazoa</taxon>
        <taxon>Ecdysozoa</taxon>
        <taxon>Arthropoda</taxon>
        <taxon>Chelicerata</taxon>
        <taxon>Arachnida</taxon>
        <taxon>Araneae</taxon>
        <taxon>Araneomorphae</taxon>
        <taxon>Entelegynae</taxon>
        <taxon>Araneoidea</taxon>
        <taxon>Nephilidae</taxon>
        <taxon>Trichonephila</taxon>
    </lineage>
</organism>
<dbReference type="Proteomes" id="UP000887116">
    <property type="component" value="Unassembled WGS sequence"/>
</dbReference>
<dbReference type="GO" id="GO:0005743">
    <property type="term" value="C:mitochondrial inner membrane"/>
    <property type="evidence" value="ECO:0007669"/>
    <property type="project" value="InterPro"/>
</dbReference>
<dbReference type="GO" id="GO:0007005">
    <property type="term" value="P:mitochondrion organization"/>
    <property type="evidence" value="ECO:0007669"/>
    <property type="project" value="InterPro"/>
</dbReference>
<reference evidence="1" key="1">
    <citation type="submission" date="2020-07" db="EMBL/GenBank/DDBJ databases">
        <title>Multicomponent nature underlies the extraordinary mechanical properties of spider dragline silk.</title>
        <authorList>
            <person name="Kono N."/>
            <person name="Nakamura H."/>
            <person name="Mori M."/>
            <person name="Yoshida Y."/>
            <person name="Ohtoshi R."/>
            <person name="Malay A.D."/>
            <person name="Moran D.A.P."/>
            <person name="Tomita M."/>
            <person name="Numata K."/>
            <person name="Arakawa K."/>
        </authorList>
    </citation>
    <scope>NUCLEOTIDE SEQUENCE</scope>
</reference>
<gene>
    <name evidence="1" type="primary">NCL1_36547</name>
    <name evidence="1" type="ORF">TNCT_227631</name>
</gene>
<sequence length="195" mass="22075">MLFTSILNNVINVADINLDVKNTLKNNLHCHCWRRWYPYATLIHRENGSESMDSLAERLEKSMDCYDPVIIIRCFPLGQLISSWLNFGYAVRDIASFLSLSSLVVTNFQKGRVPQALAATGFVLQAMHCGLWGRERLSNYSIQPKNKLSVQESSREINEVILVRKPSTGNCLLRAAVTLSAVGVCAYFFYKDYVS</sequence>
<dbReference type="AlphaFoldDB" id="A0A8X6FGW5"/>
<evidence type="ECO:0000313" key="1">
    <source>
        <dbReference type="EMBL" id="GFQ79256.1"/>
    </source>
</evidence>
<dbReference type="InterPro" id="IPR026120">
    <property type="entry name" value="TMEM11"/>
</dbReference>